<proteinExistence type="predicted"/>
<evidence type="ECO:0008006" key="4">
    <source>
        <dbReference type="Google" id="ProtNLM"/>
    </source>
</evidence>
<feature type="transmembrane region" description="Helical" evidence="1">
    <location>
        <begin position="115"/>
        <end position="132"/>
    </location>
</feature>
<evidence type="ECO:0000313" key="2">
    <source>
        <dbReference type="EMBL" id="ABM80097.1"/>
    </source>
</evidence>
<dbReference type="Proteomes" id="UP000002593">
    <property type="component" value="Chromosome"/>
</dbReference>
<dbReference type="EMBL" id="CP000493">
    <property type="protein sequence ID" value="ABM80097.1"/>
    <property type="molecule type" value="Genomic_DNA"/>
</dbReference>
<dbReference type="EnsemblBacteria" id="ABM80097">
    <property type="protein sequence ID" value="ABM80097"/>
    <property type="gene ID" value="Hbut_0225"/>
</dbReference>
<gene>
    <name evidence="2" type="ordered locus">Hbut_0225</name>
</gene>
<name>A2BJD6_HYPBU</name>
<reference evidence="2 3" key="1">
    <citation type="journal article" date="2007" name="Archaea">
        <title>The genome of Hyperthermus butylicus: a sulfur-reducing, peptide fermenting, neutrophilic Crenarchaeote growing up to 108 degrees C.</title>
        <authorList>
            <person name="Brugger K."/>
            <person name="Chen L."/>
            <person name="Stark M."/>
            <person name="Zibat A."/>
            <person name="Redder P."/>
            <person name="Ruepp A."/>
            <person name="Awayez M."/>
            <person name="She Q."/>
            <person name="Garrett R.A."/>
            <person name="Klenk H.P."/>
        </authorList>
    </citation>
    <scope>NUCLEOTIDE SEQUENCE [LARGE SCALE GENOMIC DNA]</scope>
    <source>
        <strain evidence="3">DSM 5456 / JCM 9403 / PLM1-5</strain>
    </source>
</reference>
<dbReference type="AlphaFoldDB" id="A2BJD6"/>
<organism evidence="2 3">
    <name type="scientific">Hyperthermus butylicus (strain DSM 5456 / JCM 9403 / PLM1-5)</name>
    <dbReference type="NCBI Taxonomy" id="415426"/>
    <lineage>
        <taxon>Archaea</taxon>
        <taxon>Thermoproteota</taxon>
        <taxon>Thermoprotei</taxon>
        <taxon>Desulfurococcales</taxon>
        <taxon>Pyrodictiaceae</taxon>
        <taxon>Hyperthermus</taxon>
    </lineage>
</organism>
<accession>A2BJD6</accession>
<dbReference type="eggNOG" id="arCOG03820">
    <property type="taxonomic scope" value="Archaea"/>
</dbReference>
<feature type="transmembrane region" description="Helical" evidence="1">
    <location>
        <begin position="208"/>
        <end position="234"/>
    </location>
</feature>
<evidence type="ECO:0000256" key="1">
    <source>
        <dbReference type="SAM" id="Phobius"/>
    </source>
</evidence>
<keyword evidence="3" id="KW-1185">Reference proteome</keyword>
<protein>
    <recommendedName>
        <fullName evidence="4">Alpha-glucosidase</fullName>
    </recommendedName>
</protein>
<sequence>MQSAEELRRLLEKLDRIERLASSRLDGRAKERALREVERARSAVQKVLGELRIDQYDLAVALNKSADSVLRTFSRLDPSDRGAVEEAVWRLHVFSNYVAASYYDFSSRLTHVRRAYRLYVLAAVLAMILTPIFLRAGFLMLGIYVFALLVSIHAFRSRRKLGPLIAAALLPLILFISIIGLRYAVYALTTPSEIERIIEVAGFSMQTAYVVVGAILAVSAAALVLAVYSMYVIYRSMDAFV</sequence>
<feature type="transmembrane region" description="Helical" evidence="1">
    <location>
        <begin position="138"/>
        <end position="155"/>
    </location>
</feature>
<dbReference type="RefSeq" id="WP_011821414.1">
    <property type="nucleotide sequence ID" value="NC_008818.1"/>
</dbReference>
<keyword evidence="1" id="KW-0472">Membrane</keyword>
<keyword evidence="1" id="KW-0812">Transmembrane</keyword>
<feature type="transmembrane region" description="Helical" evidence="1">
    <location>
        <begin position="167"/>
        <end position="188"/>
    </location>
</feature>
<dbReference type="GeneID" id="4782366"/>
<dbReference type="HOGENOM" id="CLU_1149800_0_0_2"/>
<keyword evidence="1" id="KW-1133">Transmembrane helix</keyword>
<evidence type="ECO:0000313" key="3">
    <source>
        <dbReference type="Proteomes" id="UP000002593"/>
    </source>
</evidence>
<dbReference type="KEGG" id="hbu:Hbut_0225"/>